<feature type="non-terminal residue" evidence="2">
    <location>
        <position position="1"/>
    </location>
</feature>
<dbReference type="EMBL" id="CAJNOC010007864">
    <property type="protein sequence ID" value="CAF1106327.1"/>
    <property type="molecule type" value="Genomic_DNA"/>
</dbReference>
<dbReference type="AlphaFoldDB" id="A0A814PHK5"/>
<sequence length="175" mass="19988">MEIEDLEAIILLTVVGGLGGQISAIYTDNDELTDKYFVLFRPYGQNLQFISHLNENCDHMCYVLLYSYGESGYTNLPHTRTAEKGTRIGNVSEKEFYMCRIAHRDQSPNHIHACGNNQDKIRVQNYCGLTDHLTTVREEEELLPGSIFVLPSTFTGSERNMRQHYQDAMSLVAKF</sequence>
<keyword evidence="3" id="KW-1185">Reference proteome</keyword>
<reference evidence="2" key="1">
    <citation type="submission" date="2021-02" db="EMBL/GenBank/DDBJ databases">
        <authorList>
            <person name="Nowell W R."/>
        </authorList>
    </citation>
    <scope>NUCLEOTIDE SEQUENCE</scope>
    <source>
        <strain evidence="2">Ploen Becks lab</strain>
    </source>
</reference>
<comment type="caution">
    <text evidence="2">The sequence shown here is derived from an EMBL/GenBank/DDBJ whole genome shotgun (WGS) entry which is preliminary data.</text>
</comment>
<dbReference type="InterPro" id="IPR025476">
    <property type="entry name" value="Helitron_helicase-like"/>
</dbReference>
<dbReference type="PANTHER" id="PTHR45786">
    <property type="entry name" value="DNA BINDING PROTEIN-LIKE"/>
    <property type="match status" value="1"/>
</dbReference>
<evidence type="ECO:0000313" key="2">
    <source>
        <dbReference type="EMBL" id="CAF1106327.1"/>
    </source>
</evidence>
<organism evidence="2 3">
    <name type="scientific">Brachionus calyciflorus</name>
    <dbReference type="NCBI Taxonomy" id="104777"/>
    <lineage>
        <taxon>Eukaryota</taxon>
        <taxon>Metazoa</taxon>
        <taxon>Spiralia</taxon>
        <taxon>Gnathifera</taxon>
        <taxon>Rotifera</taxon>
        <taxon>Eurotatoria</taxon>
        <taxon>Monogononta</taxon>
        <taxon>Pseudotrocha</taxon>
        <taxon>Ploima</taxon>
        <taxon>Brachionidae</taxon>
        <taxon>Brachionus</taxon>
    </lineage>
</organism>
<dbReference type="PANTHER" id="PTHR45786:SF74">
    <property type="entry name" value="ATP-DEPENDENT DNA HELICASE"/>
    <property type="match status" value="1"/>
</dbReference>
<dbReference type="OrthoDB" id="10039910at2759"/>
<dbReference type="Pfam" id="PF14214">
    <property type="entry name" value="Helitron_like_N"/>
    <property type="match status" value="1"/>
</dbReference>
<evidence type="ECO:0000259" key="1">
    <source>
        <dbReference type="Pfam" id="PF14214"/>
    </source>
</evidence>
<gene>
    <name evidence="2" type="ORF">OXX778_LOCUS21406</name>
</gene>
<proteinExistence type="predicted"/>
<evidence type="ECO:0000313" key="3">
    <source>
        <dbReference type="Proteomes" id="UP000663879"/>
    </source>
</evidence>
<accession>A0A814PHK5</accession>
<name>A0A814PHK5_9BILA</name>
<dbReference type="Proteomes" id="UP000663879">
    <property type="component" value="Unassembled WGS sequence"/>
</dbReference>
<feature type="domain" description="Helitron helicase-like" evidence="1">
    <location>
        <begin position="109"/>
        <end position="175"/>
    </location>
</feature>
<protein>
    <recommendedName>
        <fullName evidence="1">Helitron helicase-like domain-containing protein</fullName>
    </recommendedName>
</protein>